<dbReference type="eggNOG" id="ENOG502Z8YR">
    <property type="taxonomic scope" value="Bacteria"/>
</dbReference>
<evidence type="ECO:0000313" key="2">
    <source>
        <dbReference type="Proteomes" id="UP000002608"/>
    </source>
</evidence>
<sequence>MDAFSQLQVIEFNRHDSASIEQALKAYQAQLEAHQAFDRGGLFNLMFMDNSSGTREHLQLDMLQDQQLAMAALSLNPDGGHLSSYVVSDERLLYLSETLLFALALEHESLTPQLRKTAQAMVNYARFENDTSEMWLDETRVFGAEPLYMMAAKDANDATYLAQFFIPYWDGDHAVGYGDMLLSLLRKHGWCEAMMNAFIWCDNHSFRFAFYGSDWEQPAPRYQPLGDYLKANPDKYPRFIELVKQRFHAQPALVYSQHDSLEEQKPILNLYITLIAECCGLDSEGMSAELAEHFIHDSLENEAMDLQNLLKHELNGKLSCYAGSIAQQRKQRIERAERKEARDKYLGGLKMVSEFMLSLENSHALLSYISTGENPEILDDIECFNIIPHSEKHALTFFEAIHESCWDMDDFDHVRDNFHEVMEHLAKDLLQDNDEDMSEAAINGFISRVNARADTHCNDTEQASANTQPASQVRDAQTMLRFVDIFYRFFGQQAFNDEMCDLFTGESEYQAIISVEQYYARFMPTDATPKLGSDVSRTEQKALESLLDEFIDMGYNQISAEMLKQTDELFANRACLDCQDWPEDELGIDALCAYLLLQDKQQNHNDDYTQALRAKLNGVFERALNLMLENANILGDGPFTEKGLNDVEQAQIKAYFTDTDPELNQQQMIALLNQHLFSQDICRQAFLYFPKISPVQKSYSFLDDHDDDYQRVVLICLWLKQLDIPEAINAERIWQLLITMAPIRVVHVIAKAFSEHSRKFKCDSPLDEINFFDMLNSHGIDKAFTLTYQVEQFSTSTSRTGDYLNLVELIGELVDEDSAIIDQSMLAAARRSDAKALLRGLDYSYQPIKLDFHKHVAMRFPSMPFALDNELKQCLSDFIKLNHNSWEEVIESKFTDYVSFSGFVTDAGELPKKLRLPLTLHPNADLSQTRRNDRMDWICCEILLQVGDELQVLVADKDTVREGNLYLGGEVLILNDKVDAQSVIDAVKNLPSPEERRNEINQNLWAYLQGELDYAEFAPQFNQYVSYETTANLKEYRSHALSQYLWLLDDERCGRLVELLANHSYAAYKVFTDGLVDSYMDQLALQGKMDLATRLACNEDAYEAAANQVLLDWLFSRNVKREYLLLYMIKNYHPCMGDYIAAMARRDEIKPLMSFLHIETKADLVDILASHPYENDFMTLFAKEKSRKIRDRVEAALS</sequence>
<proteinExistence type="predicted"/>
<dbReference type="EMBL" id="CP000851">
    <property type="protein sequence ID" value="ABV88722.1"/>
    <property type="molecule type" value="Genomic_DNA"/>
</dbReference>
<dbReference type="RefSeq" id="WP_012156621.1">
    <property type="nucleotide sequence ID" value="NC_009901.1"/>
</dbReference>
<gene>
    <name evidence="1" type="ordered locus">Spea_3409</name>
</gene>
<accession>A8H835</accession>
<dbReference type="AlphaFoldDB" id="A8H835"/>
<reference evidence="1 2" key="1">
    <citation type="submission" date="2007-10" db="EMBL/GenBank/DDBJ databases">
        <title>Complete sequence of Shewanella pealeana ATCC 700345.</title>
        <authorList>
            <consortium name="US DOE Joint Genome Institute"/>
            <person name="Copeland A."/>
            <person name="Lucas S."/>
            <person name="Lapidus A."/>
            <person name="Barry K."/>
            <person name="Glavina del Rio T."/>
            <person name="Dalin E."/>
            <person name="Tice H."/>
            <person name="Pitluck S."/>
            <person name="Chertkov O."/>
            <person name="Brettin T."/>
            <person name="Bruce D."/>
            <person name="Detter J.C."/>
            <person name="Han C."/>
            <person name="Schmutz J."/>
            <person name="Larimer F."/>
            <person name="Land M."/>
            <person name="Hauser L."/>
            <person name="Kyrpides N."/>
            <person name="Kim E."/>
            <person name="Zhao J.-S.Z."/>
            <person name="Manno D."/>
            <person name="Hawari J."/>
            <person name="Richardson P."/>
        </authorList>
    </citation>
    <scope>NUCLEOTIDE SEQUENCE [LARGE SCALE GENOMIC DNA]</scope>
    <source>
        <strain evidence="2">ATCC 700345 / ANG-SQ1</strain>
    </source>
</reference>
<evidence type="ECO:0000313" key="1">
    <source>
        <dbReference type="EMBL" id="ABV88722.1"/>
    </source>
</evidence>
<organism evidence="1 2">
    <name type="scientific">Shewanella pealeana (strain ATCC 700345 / ANG-SQ1)</name>
    <dbReference type="NCBI Taxonomy" id="398579"/>
    <lineage>
        <taxon>Bacteria</taxon>
        <taxon>Pseudomonadati</taxon>
        <taxon>Pseudomonadota</taxon>
        <taxon>Gammaproteobacteria</taxon>
        <taxon>Alteromonadales</taxon>
        <taxon>Shewanellaceae</taxon>
        <taxon>Shewanella</taxon>
    </lineage>
</organism>
<protein>
    <submittedName>
        <fullName evidence="1">Uncharacterized protein</fullName>
    </submittedName>
</protein>
<dbReference type="HOGENOM" id="CLU_272594_0_0_6"/>
<dbReference type="Proteomes" id="UP000002608">
    <property type="component" value="Chromosome"/>
</dbReference>
<name>A8H835_SHEPA</name>
<dbReference type="OrthoDB" id="5826322at2"/>
<keyword evidence="2" id="KW-1185">Reference proteome</keyword>
<dbReference type="KEGG" id="spl:Spea_3409"/>